<proteinExistence type="inferred from homology"/>
<feature type="region of interest" description="Disordered" evidence="2">
    <location>
        <begin position="1"/>
        <end position="64"/>
    </location>
</feature>
<gene>
    <name evidence="4" type="ORF">LSALG_LOCUS12302</name>
</gene>
<accession>A0AA35YDL5</accession>
<comment type="similarity">
    <text evidence="1">Belongs to the GeBP family.</text>
</comment>
<keyword evidence="5" id="KW-1185">Reference proteome</keyword>
<evidence type="ECO:0000256" key="1">
    <source>
        <dbReference type="ARBA" id="ARBA00010820"/>
    </source>
</evidence>
<feature type="domain" description="Glabrous enhancer-binding protein-like DBD" evidence="3">
    <location>
        <begin position="71"/>
        <end position="164"/>
    </location>
</feature>
<dbReference type="Proteomes" id="UP001177003">
    <property type="component" value="Chromosome 2"/>
</dbReference>
<dbReference type="GO" id="GO:0006355">
    <property type="term" value="P:regulation of DNA-templated transcription"/>
    <property type="evidence" value="ECO:0007669"/>
    <property type="project" value="InterPro"/>
</dbReference>
<reference evidence="4" key="1">
    <citation type="submission" date="2023-04" db="EMBL/GenBank/DDBJ databases">
        <authorList>
            <person name="Vijverberg K."/>
            <person name="Xiong W."/>
            <person name="Schranz E."/>
        </authorList>
    </citation>
    <scope>NUCLEOTIDE SEQUENCE</scope>
</reference>
<feature type="compositionally biased region" description="Low complexity" evidence="2">
    <location>
        <begin position="13"/>
        <end position="29"/>
    </location>
</feature>
<evidence type="ECO:0000313" key="5">
    <source>
        <dbReference type="Proteomes" id="UP001177003"/>
    </source>
</evidence>
<dbReference type="AlphaFoldDB" id="A0AA35YDL5"/>
<evidence type="ECO:0000256" key="2">
    <source>
        <dbReference type="SAM" id="MobiDB-lite"/>
    </source>
</evidence>
<dbReference type="InterPro" id="IPR007592">
    <property type="entry name" value="GEBP"/>
</dbReference>
<dbReference type="InterPro" id="IPR053932">
    <property type="entry name" value="GeBP-like_DBD"/>
</dbReference>
<dbReference type="EMBL" id="OX465078">
    <property type="protein sequence ID" value="CAI9272057.1"/>
    <property type="molecule type" value="Genomic_DNA"/>
</dbReference>
<evidence type="ECO:0000259" key="3">
    <source>
        <dbReference type="Pfam" id="PF04504"/>
    </source>
</evidence>
<dbReference type="PANTHER" id="PTHR31662:SF8">
    <property type="entry name" value="EXPRESSED PROTEIN"/>
    <property type="match status" value="1"/>
</dbReference>
<sequence>MDFTPPSNPPMAIQQPNPISSIPSSGSKLPIKRKTPTSTLILSTPKLESDDDDADPDPDHDAIARQPPFKFHRIWTEPDEIRFLQGLLDCSSQGLSFPRDLGIFYSRFSHGMSQPYTKSQLSEKLRRLRKKFRVISSRLSKGLDKALLSPQDRALYDLSKQLWEPDHPFLPSGVSNSDSNPVNNHNCKPNLVGVKVSFSPTLPSSSMAVLALPSVIKETNNRSNRNKFNNLAAGAATAGGFNGDVKLNDVNVELKRNAEMARKEVRVKSGGDDVMHFANKTLADVLDQSLKEIKTMIDLQRNSNLEKEISFEKRWRDQHIAEFDVLAKRLKLIVEHSSLEEQVVTCWKMLMGVLAEDMTWPFIAA</sequence>
<organism evidence="4 5">
    <name type="scientific">Lactuca saligna</name>
    <name type="common">Willowleaf lettuce</name>
    <dbReference type="NCBI Taxonomy" id="75948"/>
    <lineage>
        <taxon>Eukaryota</taxon>
        <taxon>Viridiplantae</taxon>
        <taxon>Streptophyta</taxon>
        <taxon>Embryophyta</taxon>
        <taxon>Tracheophyta</taxon>
        <taxon>Spermatophyta</taxon>
        <taxon>Magnoliopsida</taxon>
        <taxon>eudicotyledons</taxon>
        <taxon>Gunneridae</taxon>
        <taxon>Pentapetalae</taxon>
        <taxon>asterids</taxon>
        <taxon>campanulids</taxon>
        <taxon>Asterales</taxon>
        <taxon>Asteraceae</taxon>
        <taxon>Cichorioideae</taxon>
        <taxon>Cichorieae</taxon>
        <taxon>Lactucinae</taxon>
        <taxon>Lactuca</taxon>
    </lineage>
</organism>
<evidence type="ECO:0000313" key="4">
    <source>
        <dbReference type="EMBL" id="CAI9272057.1"/>
    </source>
</evidence>
<name>A0AA35YDL5_LACSI</name>
<dbReference type="PANTHER" id="PTHR31662">
    <property type="entry name" value="BNAANNG10740D PROTEIN-RELATED"/>
    <property type="match status" value="1"/>
</dbReference>
<dbReference type="Pfam" id="PF04504">
    <property type="entry name" value="GeBP-like_DBD"/>
    <property type="match status" value="1"/>
</dbReference>
<dbReference type="GO" id="GO:0005634">
    <property type="term" value="C:nucleus"/>
    <property type="evidence" value="ECO:0007669"/>
    <property type="project" value="TreeGrafter"/>
</dbReference>
<protein>
    <recommendedName>
        <fullName evidence="3">Glabrous enhancer-binding protein-like DBD domain-containing protein</fullName>
    </recommendedName>
</protein>